<evidence type="ECO:0000313" key="2">
    <source>
        <dbReference type="EMBL" id="KAL0169830.1"/>
    </source>
</evidence>
<feature type="non-terminal residue" evidence="2">
    <location>
        <position position="1"/>
    </location>
</feature>
<dbReference type="Proteomes" id="UP001529510">
    <property type="component" value="Unassembled WGS sequence"/>
</dbReference>
<accession>A0ABD0P7D2</accession>
<dbReference type="AlphaFoldDB" id="A0ABD0P7D2"/>
<feature type="compositionally biased region" description="Low complexity" evidence="1">
    <location>
        <begin position="42"/>
        <end position="63"/>
    </location>
</feature>
<organism evidence="2 3">
    <name type="scientific">Cirrhinus mrigala</name>
    <name type="common">Mrigala</name>
    <dbReference type="NCBI Taxonomy" id="683832"/>
    <lineage>
        <taxon>Eukaryota</taxon>
        <taxon>Metazoa</taxon>
        <taxon>Chordata</taxon>
        <taxon>Craniata</taxon>
        <taxon>Vertebrata</taxon>
        <taxon>Euteleostomi</taxon>
        <taxon>Actinopterygii</taxon>
        <taxon>Neopterygii</taxon>
        <taxon>Teleostei</taxon>
        <taxon>Ostariophysi</taxon>
        <taxon>Cypriniformes</taxon>
        <taxon>Cyprinidae</taxon>
        <taxon>Labeoninae</taxon>
        <taxon>Labeonini</taxon>
        <taxon>Cirrhinus</taxon>
    </lineage>
</organism>
<protein>
    <submittedName>
        <fullName evidence="2">Uncharacterized protein</fullName>
    </submittedName>
</protein>
<comment type="caution">
    <text evidence="2">The sequence shown here is derived from an EMBL/GenBank/DDBJ whole genome shotgun (WGS) entry which is preliminary data.</text>
</comment>
<gene>
    <name evidence="2" type="ORF">M9458_034426</name>
</gene>
<reference evidence="2 3" key="1">
    <citation type="submission" date="2024-05" db="EMBL/GenBank/DDBJ databases">
        <title>Genome sequencing and assembly of Indian major carp, Cirrhinus mrigala (Hamilton, 1822).</title>
        <authorList>
            <person name="Mohindra V."/>
            <person name="Chowdhury L.M."/>
            <person name="Lal K."/>
            <person name="Jena J.K."/>
        </authorList>
    </citation>
    <scope>NUCLEOTIDE SEQUENCE [LARGE SCALE GENOMIC DNA]</scope>
    <source>
        <strain evidence="2">CM1030</strain>
        <tissue evidence="2">Blood</tissue>
    </source>
</reference>
<name>A0ABD0P7D2_CIRMR</name>
<keyword evidence="3" id="KW-1185">Reference proteome</keyword>
<evidence type="ECO:0000256" key="1">
    <source>
        <dbReference type="SAM" id="MobiDB-lite"/>
    </source>
</evidence>
<feature type="region of interest" description="Disordered" evidence="1">
    <location>
        <begin position="1"/>
        <end position="71"/>
    </location>
</feature>
<dbReference type="EMBL" id="JAMKFB020000017">
    <property type="protein sequence ID" value="KAL0169830.1"/>
    <property type="molecule type" value="Genomic_DNA"/>
</dbReference>
<proteinExistence type="predicted"/>
<sequence length="71" mass="7631">GMTRRGSSPGSLEIPKDLPELLNRQNATRPADDPGVPSEWTSPASASGSDLISSDSQSDSFNAFQYDNKFE</sequence>
<feature type="compositionally biased region" description="Polar residues" evidence="1">
    <location>
        <begin position="1"/>
        <end position="10"/>
    </location>
</feature>
<feature type="non-terminal residue" evidence="2">
    <location>
        <position position="71"/>
    </location>
</feature>
<evidence type="ECO:0000313" key="3">
    <source>
        <dbReference type="Proteomes" id="UP001529510"/>
    </source>
</evidence>